<dbReference type="Proteomes" id="UP000637769">
    <property type="component" value="Unassembled WGS sequence"/>
</dbReference>
<dbReference type="InterPro" id="IPR001091">
    <property type="entry name" value="RM_Methyltransferase"/>
</dbReference>
<dbReference type="InterPro" id="IPR027417">
    <property type="entry name" value="P-loop_NTPase"/>
</dbReference>
<feature type="domain" description="CobQ/CobB/MinD/ParA nucleotide binding" evidence="7">
    <location>
        <begin position="4"/>
        <end position="185"/>
    </location>
</feature>
<dbReference type="InterPro" id="IPR002586">
    <property type="entry name" value="CobQ/CobB/MinD/ParA_Nub-bd_dom"/>
</dbReference>
<keyword evidence="9" id="KW-1185">Reference proteome</keyword>
<evidence type="ECO:0000259" key="6">
    <source>
        <dbReference type="Pfam" id="PF01555"/>
    </source>
</evidence>
<dbReference type="PROSITE" id="PS00092">
    <property type="entry name" value="N6_MTASE"/>
    <property type="match status" value="1"/>
</dbReference>
<dbReference type="Gene3D" id="3.40.50.150">
    <property type="entry name" value="Vaccinia Virus protein VP39"/>
    <property type="match status" value="1"/>
</dbReference>
<evidence type="ECO:0000313" key="9">
    <source>
        <dbReference type="Proteomes" id="UP000637769"/>
    </source>
</evidence>
<dbReference type="EMBL" id="BMCH01000003">
    <property type="protein sequence ID" value="GGC31445.1"/>
    <property type="molecule type" value="Genomic_DNA"/>
</dbReference>
<evidence type="ECO:0000256" key="3">
    <source>
        <dbReference type="ARBA" id="ARBA00022679"/>
    </source>
</evidence>
<comment type="caution">
    <text evidence="8">The sequence shown here is derived from an EMBL/GenBank/DDBJ whole genome shotgun (WGS) entry which is preliminary data.</text>
</comment>
<comment type="catalytic activity">
    <reaction evidence="4">
        <text>a 2'-deoxyadenosine in DNA + S-adenosyl-L-methionine = an N(6)-methyl-2'-deoxyadenosine in DNA + S-adenosyl-L-homocysteine + H(+)</text>
        <dbReference type="Rhea" id="RHEA:15197"/>
        <dbReference type="Rhea" id="RHEA-COMP:12418"/>
        <dbReference type="Rhea" id="RHEA-COMP:12419"/>
        <dbReference type="ChEBI" id="CHEBI:15378"/>
        <dbReference type="ChEBI" id="CHEBI:57856"/>
        <dbReference type="ChEBI" id="CHEBI:59789"/>
        <dbReference type="ChEBI" id="CHEBI:90615"/>
        <dbReference type="ChEBI" id="CHEBI:90616"/>
        <dbReference type="EC" id="2.1.1.72"/>
    </reaction>
</comment>
<dbReference type="SUPFAM" id="SSF53335">
    <property type="entry name" value="S-adenosyl-L-methionine-dependent methyltransferases"/>
    <property type="match status" value="1"/>
</dbReference>
<name>A0ABQ1LY43_9PROT</name>
<dbReference type="PANTHER" id="PTHR13696">
    <property type="entry name" value="P-LOOP CONTAINING NUCLEOSIDE TRIPHOSPHATE HYDROLASE"/>
    <property type="match status" value="1"/>
</dbReference>
<evidence type="ECO:0000256" key="4">
    <source>
        <dbReference type="ARBA" id="ARBA00047942"/>
    </source>
</evidence>
<feature type="domain" description="DNA methylase N-4/N-6" evidence="6">
    <location>
        <begin position="231"/>
        <end position="441"/>
    </location>
</feature>
<gene>
    <name evidence="8" type="ORF">GCM10007207_16200</name>
</gene>
<dbReference type="InterPro" id="IPR050678">
    <property type="entry name" value="DNA_Partitioning_ATPase"/>
</dbReference>
<evidence type="ECO:0000256" key="5">
    <source>
        <dbReference type="RuleBase" id="RU362026"/>
    </source>
</evidence>
<dbReference type="SUPFAM" id="SSF52540">
    <property type="entry name" value="P-loop containing nucleoside triphosphate hydrolases"/>
    <property type="match status" value="1"/>
</dbReference>
<reference evidence="9" key="1">
    <citation type="journal article" date="2019" name="Int. J. Syst. Evol. Microbiol.">
        <title>The Global Catalogue of Microorganisms (GCM) 10K type strain sequencing project: providing services to taxonomists for standard genome sequencing and annotation.</title>
        <authorList>
            <consortium name="The Broad Institute Genomics Platform"/>
            <consortium name="The Broad Institute Genome Sequencing Center for Infectious Disease"/>
            <person name="Wu L."/>
            <person name="Ma J."/>
        </authorList>
    </citation>
    <scope>NUCLEOTIDE SEQUENCE [LARGE SCALE GENOMIC DNA]</scope>
    <source>
        <strain evidence="9">CCM 7132</strain>
    </source>
</reference>
<dbReference type="PANTHER" id="PTHR13696:SF96">
    <property type="entry name" value="COBQ_COBB_MIND_PARA NUCLEOTIDE BINDING DOMAIN-CONTAINING PROTEIN"/>
    <property type="match status" value="1"/>
</dbReference>
<dbReference type="InterPro" id="IPR048089">
    <property type="entry name" value="McdA"/>
</dbReference>
<dbReference type="EC" id="2.1.1.-" evidence="5"/>
<dbReference type="NCBIfam" id="NF041546">
    <property type="entry name" value="ParA_partition"/>
    <property type="match status" value="1"/>
</dbReference>
<dbReference type="Pfam" id="PF01656">
    <property type="entry name" value="CbiA"/>
    <property type="match status" value="1"/>
</dbReference>
<dbReference type="InterPro" id="IPR029063">
    <property type="entry name" value="SAM-dependent_MTases_sf"/>
</dbReference>
<dbReference type="InterPro" id="IPR002941">
    <property type="entry name" value="DNA_methylase_N4/N6"/>
</dbReference>
<accession>A0ABQ1LY43</accession>
<evidence type="ECO:0000256" key="2">
    <source>
        <dbReference type="ARBA" id="ARBA00022603"/>
    </source>
</evidence>
<organism evidence="8 9">
    <name type="scientific">Asaia siamensis</name>
    <dbReference type="NCBI Taxonomy" id="110479"/>
    <lineage>
        <taxon>Bacteria</taxon>
        <taxon>Pseudomonadati</taxon>
        <taxon>Pseudomonadota</taxon>
        <taxon>Alphaproteobacteria</taxon>
        <taxon>Acetobacterales</taxon>
        <taxon>Acetobacteraceae</taxon>
        <taxon>Asaia</taxon>
    </lineage>
</organism>
<evidence type="ECO:0000256" key="1">
    <source>
        <dbReference type="ARBA" id="ARBA00006594"/>
    </source>
</evidence>
<dbReference type="PRINTS" id="PR00508">
    <property type="entry name" value="S21N4MTFRASE"/>
</dbReference>
<comment type="similarity">
    <text evidence="1 5">Belongs to the N(4)/N(6)-methyltransferase family.</text>
</comment>
<keyword evidence="2" id="KW-0489">Methyltransferase</keyword>
<dbReference type="CDD" id="cd02042">
    <property type="entry name" value="ParAB_family"/>
    <property type="match status" value="1"/>
</dbReference>
<dbReference type="InterPro" id="IPR002052">
    <property type="entry name" value="DNA_methylase_N6_adenine_CS"/>
</dbReference>
<proteinExistence type="inferred from homology"/>
<sequence>MIAAFLNQKGGVGKTTLALHLAGQWAREGQRVTVIDADPQGSALDWSAQRAREGLPRLFGVIGLARDTMHHEALALALGVDHVVIDGPPRVAALLRSALLAADLVLIPVQPSPFDGWASAEMLRLLEEARLFRPGLLARFVLNRCAARTVIARETRLALVGHEPAALMARIGQRVAFADAARTGRLVCDLRPQGIAAREIAALTTEIGGMVSCTLLTGDSALLMPWHGPYDMILADPPYGDTSLAWDRRIADWPGKALAALKPSGSLWVFGSLRSFLASNAAFRNAGWKYAQELVWEKQNGSSFHADRFRRVHELIVQFYRDDTPWRAVYNAVPTTPDARARTVWRKHRPPHMGQIDAGHYVSEDGGPRLMRSVIPVRNAHGRAIHPTEKPVALLEILIRTSCPPGGLVGDWFAGSGAAGVACRLIGRRYVGCEIDPVMAQKARDRIASVLPLGEGIAP</sequence>
<evidence type="ECO:0000259" key="7">
    <source>
        <dbReference type="Pfam" id="PF01656"/>
    </source>
</evidence>
<protein>
    <recommendedName>
        <fullName evidence="5">Methyltransferase</fullName>
        <ecNumber evidence="5">2.1.1.-</ecNumber>
    </recommendedName>
</protein>
<keyword evidence="3" id="KW-0808">Transferase</keyword>
<dbReference type="Pfam" id="PF01555">
    <property type="entry name" value="N6_N4_Mtase"/>
    <property type="match status" value="1"/>
</dbReference>
<dbReference type="Gene3D" id="3.40.50.300">
    <property type="entry name" value="P-loop containing nucleotide triphosphate hydrolases"/>
    <property type="match status" value="1"/>
</dbReference>
<evidence type="ECO:0000313" key="8">
    <source>
        <dbReference type="EMBL" id="GGC31445.1"/>
    </source>
</evidence>